<feature type="compositionally biased region" description="Acidic residues" evidence="1">
    <location>
        <begin position="544"/>
        <end position="568"/>
    </location>
</feature>
<organism evidence="2 3">
    <name type="scientific">Prunus armeniaca</name>
    <name type="common">Apricot</name>
    <name type="synonym">Armeniaca vulgaris</name>
    <dbReference type="NCBI Taxonomy" id="36596"/>
    <lineage>
        <taxon>Eukaryota</taxon>
        <taxon>Viridiplantae</taxon>
        <taxon>Streptophyta</taxon>
        <taxon>Embryophyta</taxon>
        <taxon>Tracheophyta</taxon>
        <taxon>Spermatophyta</taxon>
        <taxon>Magnoliopsida</taxon>
        <taxon>eudicotyledons</taxon>
        <taxon>Gunneridae</taxon>
        <taxon>Pentapetalae</taxon>
        <taxon>rosids</taxon>
        <taxon>fabids</taxon>
        <taxon>Rosales</taxon>
        <taxon>Rosaceae</taxon>
        <taxon>Amygdaloideae</taxon>
        <taxon>Amygdaleae</taxon>
        <taxon>Prunus</taxon>
    </lineage>
</organism>
<gene>
    <name evidence="2" type="ORF">CURHAP_LOCUS27134</name>
</gene>
<feature type="region of interest" description="Disordered" evidence="1">
    <location>
        <begin position="40"/>
        <end position="173"/>
    </location>
</feature>
<reference evidence="2 3" key="1">
    <citation type="submission" date="2020-05" db="EMBL/GenBank/DDBJ databases">
        <authorList>
            <person name="Campoy J."/>
            <person name="Schneeberger K."/>
            <person name="Spophaly S."/>
        </authorList>
    </citation>
    <scope>NUCLEOTIDE SEQUENCE [LARGE SCALE GENOMIC DNA]</scope>
    <source>
        <strain evidence="2">PruArmRojPasFocal</strain>
    </source>
</reference>
<name>A0A6J5UMR5_PRUAR</name>
<evidence type="ECO:0000313" key="3">
    <source>
        <dbReference type="Proteomes" id="UP000507222"/>
    </source>
</evidence>
<feature type="region of interest" description="Disordered" evidence="1">
    <location>
        <begin position="226"/>
        <end position="249"/>
    </location>
</feature>
<dbReference type="EMBL" id="CAEKDK010000004">
    <property type="protein sequence ID" value="CAB4277421.1"/>
    <property type="molecule type" value="Genomic_DNA"/>
</dbReference>
<feature type="compositionally biased region" description="Acidic residues" evidence="1">
    <location>
        <begin position="504"/>
        <end position="524"/>
    </location>
</feature>
<feature type="compositionally biased region" description="Basic and acidic residues" evidence="1">
    <location>
        <begin position="525"/>
        <end position="543"/>
    </location>
</feature>
<evidence type="ECO:0000256" key="1">
    <source>
        <dbReference type="SAM" id="MobiDB-lite"/>
    </source>
</evidence>
<feature type="region of interest" description="Disordered" evidence="1">
    <location>
        <begin position="458"/>
        <end position="482"/>
    </location>
</feature>
<dbReference type="Proteomes" id="UP000507222">
    <property type="component" value="Unassembled WGS sequence"/>
</dbReference>
<feature type="region of interest" description="Disordered" evidence="1">
    <location>
        <begin position="500"/>
        <end position="593"/>
    </location>
</feature>
<feature type="compositionally biased region" description="Acidic residues" evidence="1">
    <location>
        <begin position="458"/>
        <end position="478"/>
    </location>
</feature>
<feature type="compositionally biased region" description="Polar residues" evidence="1">
    <location>
        <begin position="581"/>
        <end position="593"/>
    </location>
</feature>
<feature type="compositionally biased region" description="Low complexity" evidence="1">
    <location>
        <begin position="60"/>
        <end position="74"/>
    </location>
</feature>
<accession>A0A6J5UMR5</accession>
<dbReference type="PANTHER" id="PTHR33448">
    <property type="entry name" value="CHLOROPLAST PROTEIN HCF243-RELATED"/>
    <property type="match status" value="1"/>
</dbReference>
<dbReference type="PANTHER" id="PTHR33448:SF4">
    <property type="entry name" value="CHLOROPLAST PROTEIN HCF243"/>
    <property type="match status" value="1"/>
</dbReference>
<feature type="compositionally biased region" description="Basic and acidic residues" evidence="1">
    <location>
        <begin position="231"/>
        <end position="240"/>
    </location>
</feature>
<feature type="compositionally biased region" description="Polar residues" evidence="1">
    <location>
        <begin position="160"/>
        <end position="172"/>
    </location>
</feature>
<feature type="compositionally biased region" description="Basic residues" evidence="1">
    <location>
        <begin position="116"/>
        <end position="134"/>
    </location>
</feature>
<feature type="compositionally biased region" description="Low complexity" evidence="1">
    <location>
        <begin position="40"/>
        <end position="49"/>
    </location>
</feature>
<dbReference type="AlphaFoldDB" id="A0A6J5UMR5"/>
<proteinExistence type="predicted"/>
<feature type="compositionally biased region" description="Low complexity" evidence="1">
    <location>
        <begin position="11"/>
        <end position="21"/>
    </location>
</feature>
<sequence length="746" mass="83385">MESDRPHRTKSNSSISGTTSTTTSELFICFTTSRLSSSSMKLSSKSILSPGRAREPSQISLSSSLSRRLRTSGSIKGGQASPMFPSNGGTSKKRGCAFENPEPSSPKVTCIGQVRVKTKKQGKKMRIISRSKRSRGSEASFRKPEQNQQSTNNTASQSQELYNRDNSSNNFQGLHFQNHQINNNNQQECLRHRNQRWVHLPLTICEALRAFGSEFNCLIPNRSSCLASDDNNNKEKEENKGVTSESGGSSCGAVFARWFVALQDGDGKGREIELVVGEDQERTERSTNSSSGHSQRRQVFEGIEFNEERLNESVMEEEEAGRVSICVPPKNALLLMRCRSDPVKMAALANRFWEMPAAPQDEEVEDEEEKEDKGLTEKAQDFVEEQGTDEVLEKVQNGLETEVAEGDGVCEKWVCDGEEHGDLEEVEKLVLEEKEDEKEGLDSNPEKRQQLYDEVEEIEEKAECQQEAELEEEEEQELDVTQQALSEECCVLDVVADPERLELEENDHECEATEQEQEQQEEKEEEAREVKLPIRSNECVKSEELEEEEEEEKTEAEVADESTEEETETVTQERPEPVSENLKNQLDSGSTRAVQNPVLPDCLLLMMCEPKLSMEVSKETWVCTTDFIRCLPERHVKKVDAPDEAKKRVSIDSNPAAAPAAQPVIQPPRSSCSFPVQAGPVSMATMIGEKLVGSTGYEPFVLTRCKSEPMRSAGKLAAAETCFWKNRKMEPHRRAAMGVGAAGVGF</sequence>
<evidence type="ECO:0000313" key="2">
    <source>
        <dbReference type="EMBL" id="CAB4277421.1"/>
    </source>
</evidence>
<feature type="region of interest" description="Disordered" evidence="1">
    <location>
        <begin position="1"/>
        <end position="21"/>
    </location>
</feature>
<feature type="region of interest" description="Disordered" evidence="1">
    <location>
        <begin position="277"/>
        <end position="296"/>
    </location>
</feature>
<feature type="compositionally biased region" description="Low complexity" evidence="1">
    <location>
        <begin position="146"/>
        <end position="159"/>
    </location>
</feature>
<protein>
    <submittedName>
        <fullName evidence="2">Uncharacterized protein</fullName>
    </submittedName>
</protein>